<keyword evidence="1" id="KW-0472">Membrane</keyword>
<dbReference type="InterPro" id="IPR024535">
    <property type="entry name" value="RHGA/B-epi-like_pectate_lyase"/>
</dbReference>
<dbReference type="Gene3D" id="2.160.20.10">
    <property type="entry name" value="Single-stranded right-handed beta-helix, Pectin lyase-like"/>
    <property type="match status" value="1"/>
</dbReference>
<dbReference type="InterPro" id="IPR039448">
    <property type="entry name" value="Beta_helix"/>
</dbReference>
<dbReference type="SUPFAM" id="SSF51126">
    <property type="entry name" value="Pectin lyase-like"/>
    <property type="match status" value="1"/>
</dbReference>
<keyword evidence="6" id="KW-1185">Reference proteome</keyword>
<dbReference type="Proteomes" id="UP000460221">
    <property type="component" value="Unassembled WGS sequence"/>
</dbReference>
<comment type="caution">
    <text evidence="5">The sequence shown here is derived from an EMBL/GenBank/DDBJ whole genome shotgun (WGS) entry which is preliminary data.</text>
</comment>
<evidence type="ECO:0000259" key="3">
    <source>
        <dbReference type="Pfam" id="PF12708"/>
    </source>
</evidence>
<keyword evidence="1" id="KW-1133">Transmembrane helix</keyword>
<gene>
    <name evidence="5" type="ORF">GIS00_25005</name>
</gene>
<dbReference type="Pfam" id="PF12708">
    <property type="entry name" value="Pect-lyase_RHGA_epim"/>
    <property type="match status" value="1"/>
</dbReference>
<feature type="signal peptide" evidence="2">
    <location>
        <begin position="1"/>
        <end position="21"/>
    </location>
</feature>
<dbReference type="InterPro" id="IPR011050">
    <property type="entry name" value="Pectin_lyase_fold/virulence"/>
</dbReference>
<protein>
    <recommendedName>
        <fullName evidence="7">Pectate lyase superfamily protein domain-containing protein</fullName>
    </recommendedName>
</protein>
<feature type="domain" description="Right handed beta helix" evidence="4">
    <location>
        <begin position="195"/>
        <end position="339"/>
    </location>
</feature>
<dbReference type="InterPro" id="IPR006626">
    <property type="entry name" value="PbH1"/>
</dbReference>
<evidence type="ECO:0000256" key="1">
    <source>
        <dbReference type="SAM" id="Phobius"/>
    </source>
</evidence>
<evidence type="ECO:0000259" key="4">
    <source>
        <dbReference type="Pfam" id="PF13229"/>
    </source>
</evidence>
<dbReference type="InterPro" id="IPR012334">
    <property type="entry name" value="Pectin_lyas_fold"/>
</dbReference>
<accession>A0A7K1FSU4</accession>
<feature type="chain" id="PRO_5038734318" description="Pectate lyase superfamily protein domain-containing protein" evidence="2">
    <location>
        <begin position="22"/>
        <end position="588"/>
    </location>
</feature>
<feature type="transmembrane region" description="Helical" evidence="1">
    <location>
        <begin position="68"/>
        <end position="93"/>
    </location>
</feature>
<dbReference type="PROSITE" id="PS51318">
    <property type="entry name" value="TAT"/>
    <property type="match status" value="1"/>
</dbReference>
<keyword evidence="1" id="KW-0812">Transmembrane</keyword>
<keyword evidence="2" id="KW-0732">Signal</keyword>
<evidence type="ECO:0000313" key="5">
    <source>
        <dbReference type="EMBL" id="MTD17198.1"/>
    </source>
</evidence>
<proteinExistence type="predicted"/>
<name>A0A7K1FSU4_9ACTN</name>
<dbReference type="Pfam" id="PF13229">
    <property type="entry name" value="Beta_helix"/>
    <property type="match status" value="1"/>
</dbReference>
<evidence type="ECO:0000256" key="2">
    <source>
        <dbReference type="SAM" id="SignalP"/>
    </source>
</evidence>
<dbReference type="AlphaFoldDB" id="A0A7K1FSU4"/>
<dbReference type="InterPro" id="IPR006311">
    <property type="entry name" value="TAT_signal"/>
</dbReference>
<sequence>MTNIDRRRMITGIGLTGAALAATGLATPSAGATTIAAPAAPAAAAPTGLPLVVTAYGAKGDGVSDDTAAVRAAIAAVPAAGGTVFFPAGTYLIGETISLRSRLTLVGDRATLVLNRAPTTSSQTLLLAENVEDVTVRNLGFRFPTSRMWSVLVRRGRRIAIRECRADGGHLVTVMGPIPQDLPSPQVTAADINTDIVVEDNVLAGVRDFQNRDGAITVRYTDRFRVSGNSITGYSHGVQWWGGDSAIEKDGAVGNERKVKHGVVSGNTVVGVNKGGIWGSMGTQIAVTGNVVDTAGDVGIDFEGCFQCTATGNTVVDARYAGLAIFFNNRDIVFAGNTVLATVPLTEWMFWVANGGNSPDNRSVSLVGNSFLDQSGKIGKVGGSYVESVQFADNNLRNVRIELTMRGFAHSVTDNQLFFDLTATAPFDACHVGGDRNDGTTKVIGNSVRSLVTQPAGSTAIRVSQADPDHGTRSLVQSNITAGFPTDVLAYTNSPNAALRHRFVVKDNILGAGTVLRTDNGAARSLVLLEDNVTDAGLPYPGAIPTAGTWDRGQQIRFAEPSAGGHIGAVCVSAGTPGQWRNFGAIAP</sequence>
<evidence type="ECO:0000313" key="6">
    <source>
        <dbReference type="Proteomes" id="UP000460221"/>
    </source>
</evidence>
<feature type="domain" description="Rhamnogalacturonase A/B/Epimerase-like pectate lyase" evidence="3">
    <location>
        <begin position="53"/>
        <end position="126"/>
    </location>
</feature>
<evidence type="ECO:0008006" key="7">
    <source>
        <dbReference type="Google" id="ProtNLM"/>
    </source>
</evidence>
<dbReference type="SMART" id="SM00710">
    <property type="entry name" value="PbH1"/>
    <property type="match status" value="5"/>
</dbReference>
<reference evidence="5 6" key="1">
    <citation type="submission" date="2019-11" db="EMBL/GenBank/DDBJ databases">
        <authorList>
            <person name="Jiang L.-Q."/>
        </authorList>
    </citation>
    <scope>NUCLEOTIDE SEQUENCE [LARGE SCALE GENOMIC DNA]</scope>
    <source>
        <strain evidence="5 6">YIM 132087</strain>
    </source>
</reference>
<dbReference type="EMBL" id="WLYK01000016">
    <property type="protein sequence ID" value="MTD17198.1"/>
    <property type="molecule type" value="Genomic_DNA"/>
</dbReference>
<dbReference type="RefSeq" id="WP_154771197.1">
    <property type="nucleotide sequence ID" value="NZ_WLYK01000016.1"/>
</dbReference>
<organism evidence="5 6">
    <name type="scientific">Nakamurella alba</name>
    <dbReference type="NCBI Taxonomy" id="2665158"/>
    <lineage>
        <taxon>Bacteria</taxon>
        <taxon>Bacillati</taxon>
        <taxon>Actinomycetota</taxon>
        <taxon>Actinomycetes</taxon>
        <taxon>Nakamurellales</taxon>
        <taxon>Nakamurellaceae</taxon>
        <taxon>Nakamurella</taxon>
    </lineage>
</organism>